<organism evidence="1">
    <name type="scientific">Salmonella enterica subsp. enterica serovar Sandiego</name>
    <dbReference type="NCBI Taxonomy" id="1151002"/>
    <lineage>
        <taxon>Bacteria</taxon>
        <taxon>Pseudomonadati</taxon>
        <taxon>Pseudomonadota</taxon>
        <taxon>Gammaproteobacteria</taxon>
        <taxon>Enterobacterales</taxon>
        <taxon>Enterobacteriaceae</taxon>
        <taxon>Salmonella</taxon>
    </lineage>
</organism>
<reference evidence="1" key="2">
    <citation type="submission" date="2021-05" db="EMBL/GenBank/DDBJ databases">
        <title>Whole genome PacBio Sequel sequence of Salmonella enterica subsp. enterica.</title>
        <authorList>
            <person name="Hoffmann M."/>
            <person name="Balkey M."/>
            <person name="Luo Y."/>
        </authorList>
    </citation>
    <scope>NUCLEOTIDE SEQUENCE</scope>
    <source>
        <strain evidence="1">CFSAN012509</strain>
    </source>
</reference>
<dbReference type="Pfam" id="PF05696">
    <property type="entry name" value="DUF826"/>
    <property type="match status" value="1"/>
</dbReference>
<dbReference type="EMBL" id="CP075039">
    <property type="protein sequence ID" value="QVY03153.1"/>
    <property type="molecule type" value="Genomic_DNA"/>
</dbReference>
<accession>A0A8E7KGX5</accession>
<reference evidence="1" key="1">
    <citation type="submission" date="2018-07" db="EMBL/GenBank/DDBJ databases">
        <authorList>
            <consortium name="GenomeTrakr network: Whole genome sequencing for foodborne pathogen traceback"/>
        </authorList>
    </citation>
    <scope>NUCLEOTIDE SEQUENCE</scope>
    <source>
        <strain evidence="1">CFSAN012509</strain>
    </source>
</reference>
<sequence length="49" mass="5051">MKNALKLDAVTTAVKAQIKSTLDQQIDAAVDTALVDLPGVEQDPTGAGQ</sequence>
<proteinExistence type="predicted"/>
<name>A0A8E7KGX5_SALET</name>
<dbReference type="InterPro" id="IPR008544">
    <property type="entry name" value="DUF826"/>
</dbReference>
<protein>
    <submittedName>
        <fullName evidence="1">DUF826 domain-containing protein</fullName>
    </submittedName>
</protein>
<evidence type="ECO:0000313" key="1">
    <source>
        <dbReference type="EMBL" id="QVY03153.1"/>
    </source>
</evidence>
<gene>
    <name evidence="1" type="ORF">QW74_21480</name>
</gene>
<dbReference type="AlphaFoldDB" id="A0A8E7KGX5"/>